<protein>
    <submittedName>
        <fullName evidence="1">Uncharacterized protein</fullName>
    </submittedName>
</protein>
<reference evidence="1 2" key="2">
    <citation type="journal article" date="2016" name="Int. J. Syst. Evol. Microbiol.">
        <title>Pyrococcus kukulkanii sp. nov., a hyperthermophilic, piezophilic archaeon isolated from a deep-sea hydrothermal vent.</title>
        <authorList>
            <person name="Callac N."/>
            <person name="Oger P."/>
            <person name="Lesongeur F."/>
            <person name="Rattray J.E."/>
            <person name="Vannier P."/>
            <person name="Michoud G."/>
            <person name="Beauverger M."/>
            <person name="Gayet N."/>
            <person name="Rouxel O."/>
            <person name="Jebbar M."/>
            <person name="Godfroy A."/>
        </authorList>
    </citation>
    <scope>NUCLEOTIDE SEQUENCE [LARGE SCALE GENOMIC DNA]</scope>
    <source>
        <strain evidence="1 2">NCB100</strain>
    </source>
</reference>
<accession>A0A127B6T4</accession>
<organism evidence="1 2">
    <name type="scientific">Pyrococcus kukulkanii</name>
    <dbReference type="NCBI Taxonomy" id="1609559"/>
    <lineage>
        <taxon>Archaea</taxon>
        <taxon>Methanobacteriati</taxon>
        <taxon>Methanobacteriota</taxon>
        <taxon>Thermococci</taxon>
        <taxon>Thermococcales</taxon>
        <taxon>Thermococcaceae</taxon>
        <taxon>Pyrococcus</taxon>
    </lineage>
</organism>
<dbReference type="Proteomes" id="UP000070587">
    <property type="component" value="Chromosome"/>
</dbReference>
<gene>
    <name evidence="1" type="ORF">TQ32_00225</name>
</gene>
<dbReference type="KEGG" id="pyc:TQ32_00225"/>
<proteinExistence type="predicted"/>
<dbReference type="EMBL" id="CP010835">
    <property type="protein sequence ID" value="AMM53091.1"/>
    <property type="molecule type" value="Genomic_DNA"/>
</dbReference>
<dbReference type="AlphaFoldDB" id="A0A127B6T4"/>
<reference evidence="2" key="1">
    <citation type="submission" date="2015-02" db="EMBL/GenBank/DDBJ databases">
        <title>Pyrococcus kukulkanii sp. nov., a novel hyperthermophilic archaeon isolated from a deep-sea hydrothermal vent at the Guaymas Basin.</title>
        <authorList>
            <person name="Oger P.M."/>
            <person name="Callac N."/>
            <person name="Jebbar M."/>
            <person name="Godfroy A."/>
        </authorList>
    </citation>
    <scope>NUCLEOTIDE SEQUENCE [LARGE SCALE GENOMIC DNA]</scope>
    <source>
        <strain evidence="2">NCB100</strain>
    </source>
</reference>
<dbReference type="PATRIC" id="fig|1609559.3.peg.47"/>
<evidence type="ECO:0000313" key="2">
    <source>
        <dbReference type="Proteomes" id="UP000070587"/>
    </source>
</evidence>
<evidence type="ECO:0000313" key="1">
    <source>
        <dbReference type="EMBL" id="AMM53091.1"/>
    </source>
</evidence>
<sequence>MLIEKLKNLRTLHRDFEEKLPLLRDFQALSECYQILNKEIQILSEIGDEAFKLGREFERYVQESLRLIVQMKGLIEDALATFNERDRLEFSIRKIIQFNRNYDYILTENLNSMITYAEFMEIMDKGGVPSHFMERISRAEKIVKDFTLLIKFLRLLYDRPSDIFKVEFLLRTLNAQGLKWVEVRHLERETGIPRDEIRDILEALTLIGITERMERGGESVYRVRDSGED</sequence>
<name>A0A127B6T4_9EURY</name>
<dbReference type="STRING" id="1609559.TQ32_00225"/>